<dbReference type="OrthoDB" id="1902587at2759"/>
<dbReference type="Proteomes" id="UP001165085">
    <property type="component" value="Unassembled WGS sequence"/>
</dbReference>
<organism evidence="3 4">
    <name type="scientific">Triparma strigata</name>
    <dbReference type="NCBI Taxonomy" id="1606541"/>
    <lineage>
        <taxon>Eukaryota</taxon>
        <taxon>Sar</taxon>
        <taxon>Stramenopiles</taxon>
        <taxon>Ochrophyta</taxon>
        <taxon>Bolidophyceae</taxon>
        <taxon>Parmales</taxon>
        <taxon>Triparmaceae</taxon>
        <taxon>Triparma</taxon>
    </lineage>
</organism>
<evidence type="ECO:0008006" key="5">
    <source>
        <dbReference type="Google" id="ProtNLM"/>
    </source>
</evidence>
<evidence type="ECO:0000256" key="1">
    <source>
        <dbReference type="SAM" id="MobiDB-lite"/>
    </source>
</evidence>
<comment type="caution">
    <text evidence="3">The sequence shown here is derived from an EMBL/GenBank/DDBJ whole genome shotgun (WGS) entry which is preliminary data.</text>
</comment>
<gene>
    <name evidence="3" type="ORF">TrST_g9621</name>
</gene>
<sequence>MNAVIWRPIVALLALVIALTSSYSPSFPSKRDRPKLGRRGFILAPALLAPFVLPEPSHGLVKGVAPPPSSKPKGEKLKCKTIDECEALQEANIAKERAEMADIKVATVNGIKYVDLEEGAGKEVDSGSTVQVRFKVLKAGKRSYDGLSGEGTVVFSDGYGLEDNEKPDSFFEYKVTSVQTPSDVVETFISGVSGMKEGGVRRVEVQPQKGWEKKSTECDGGPGGKGNGGEVKTDMMIVPTAKMVQEEMCFDKKLLPFPKSYAQERRMAQRFDQALILEIGLIKVL</sequence>
<feature type="chain" id="PRO_5040844934" description="Peptidylprolyl isomerase" evidence="2">
    <location>
        <begin position="23"/>
        <end position="285"/>
    </location>
</feature>
<protein>
    <recommendedName>
        <fullName evidence="5">Peptidylprolyl isomerase</fullName>
    </recommendedName>
</protein>
<evidence type="ECO:0000256" key="2">
    <source>
        <dbReference type="SAM" id="SignalP"/>
    </source>
</evidence>
<dbReference type="SUPFAM" id="SSF54534">
    <property type="entry name" value="FKBP-like"/>
    <property type="match status" value="1"/>
</dbReference>
<dbReference type="EMBL" id="BRXY01000046">
    <property type="protein sequence ID" value="GMH57399.1"/>
    <property type="molecule type" value="Genomic_DNA"/>
</dbReference>
<dbReference type="InterPro" id="IPR046357">
    <property type="entry name" value="PPIase_dom_sf"/>
</dbReference>
<feature type="compositionally biased region" description="Gly residues" evidence="1">
    <location>
        <begin position="220"/>
        <end position="229"/>
    </location>
</feature>
<feature type="signal peptide" evidence="2">
    <location>
        <begin position="1"/>
        <end position="22"/>
    </location>
</feature>
<keyword evidence="2" id="KW-0732">Signal</keyword>
<reference evidence="4" key="1">
    <citation type="journal article" date="2023" name="Commun. Biol.">
        <title>Genome analysis of Parmales, the sister group of diatoms, reveals the evolutionary specialization of diatoms from phago-mixotrophs to photoautotrophs.</title>
        <authorList>
            <person name="Ban H."/>
            <person name="Sato S."/>
            <person name="Yoshikawa S."/>
            <person name="Yamada K."/>
            <person name="Nakamura Y."/>
            <person name="Ichinomiya M."/>
            <person name="Sato N."/>
            <person name="Blanc-Mathieu R."/>
            <person name="Endo H."/>
            <person name="Kuwata A."/>
            <person name="Ogata H."/>
        </authorList>
    </citation>
    <scope>NUCLEOTIDE SEQUENCE [LARGE SCALE GENOMIC DNA]</scope>
    <source>
        <strain evidence="4">NIES 3701</strain>
    </source>
</reference>
<name>A0A9W6ZVS4_9STRA</name>
<evidence type="ECO:0000313" key="3">
    <source>
        <dbReference type="EMBL" id="GMH57399.1"/>
    </source>
</evidence>
<dbReference type="GO" id="GO:0003755">
    <property type="term" value="F:peptidyl-prolyl cis-trans isomerase activity"/>
    <property type="evidence" value="ECO:0007669"/>
    <property type="project" value="InterPro"/>
</dbReference>
<dbReference type="AlphaFoldDB" id="A0A9W6ZVS4"/>
<dbReference type="Gene3D" id="3.10.50.40">
    <property type="match status" value="1"/>
</dbReference>
<accession>A0A9W6ZVS4</accession>
<feature type="region of interest" description="Disordered" evidence="1">
    <location>
        <begin position="207"/>
        <end position="232"/>
    </location>
</feature>
<feature type="compositionally biased region" description="Basic and acidic residues" evidence="1">
    <location>
        <begin position="207"/>
        <end position="217"/>
    </location>
</feature>
<evidence type="ECO:0000313" key="4">
    <source>
        <dbReference type="Proteomes" id="UP001165085"/>
    </source>
</evidence>
<keyword evidence="4" id="KW-1185">Reference proteome</keyword>
<proteinExistence type="predicted"/>